<keyword evidence="4" id="KW-1185">Reference proteome</keyword>
<protein>
    <recommendedName>
        <fullName evidence="2">Phosphatidic acid phosphatase type 2/haloperoxidase domain-containing protein</fullName>
    </recommendedName>
</protein>
<comment type="caution">
    <text evidence="3">The sequence shown here is derived from an EMBL/GenBank/DDBJ whole genome shotgun (WGS) entry which is preliminary data.</text>
</comment>
<dbReference type="Pfam" id="PF01569">
    <property type="entry name" value="PAP2"/>
    <property type="match status" value="1"/>
</dbReference>
<keyword evidence="1" id="KW-1133">Transmembrane helix</keyword>
<evidence type="ECO:0000256" key="1">
    <source>
        <dbReference type="SAM" id="Phobius"/>
    </source>
</evidence>
<dbReference type="Proteomes" id="UP000297940">
    <property type="component" value="Unassembled WGS sequence"/>
</dbReference>
<dbReference type="InterPro" id="IPR000326">
    <property type="entry name" value="PAP2/HPO"/>
</dbReference>
<gene>
    <name evidence="3" type="ORF">EHR01_04020</name>
</gene>
<feature type="transmembrane region" description="Helical" evidence="1">
    <location>
        <begin position="12"/>
        <end position="34"/>
    </location>
</feature>
<dbReference type="EMBL" id="RQHK01000002">
    <property type="protein sequence ID" value="TGM81962.1"/>
    <property type="molecule type" value="Genomic_DNA"/>
</dbReference>
<feature type="transmembrane region" description="Helical" evidence="1">
    <location>
        <begin position="182"/>
        <end position="199"/>
    </location>
</feature>
<feature type="domain" description="Phosphatidic acid phosphatase type 2/haloperoxidase" evidence="2">
    <location>
        <begin position="87"/>
        <end position="203"/>
    </location>
</feature>
<name>A0ABY2P3I8_9LEPT</name>
<proteinExistence type="predicted"/>
<evidence type="ECO:0000313" key="4">
    <source>
        <dbReference type="Proteomes" id="UP000297940"/>
    </source>
</evidence>
<evidence type="ECO:0000313" key="3">
    <source>
        <dbReference type="EMBL" id="TGM81962.1"/>
    </source>
</evidence>
<feature type="transmembrane region" description="Helical" evidence="1">
    <location>
        <begin position="87"/>
        <end position="107"/>
    </location>
</feature>
<organism evidence="3 4">
    <name type="scientific">Leptospira mtsangambouensis</name>
    <dbReference type="NCBI Taxonomy" id="2484912"/>
    <lineage>
        <taxon>Bacteria</taxon>
        <taxon>Pseudomonadati</taxon>
        <taxon>Spirochaetota</taxon>
        <taxon>Spirochaetia</taxon>
        <taxon>Leptospirales</taxon>
        <taxon>Leptospiraceae</taxon>
        <taxon>Leptospira</taxon>
    </lineage>
</organism>
<keyword evidence="1" id="KW-0812">Transmembrane</keyword>
<feature type="transmembrane region" description="Helical" evidence="1">
    <location>
        <begin position="54"/>
        <end position="75"/>
    </location>
</feature>
<feature type="transmembrane region" description="Helical" evidence="1">
    <location>
        <begin position="158"/>
        <end position="176"/>
    </location>
</feature>
<reference evidence="4" key="1">
    <citation type="journal article" date="2019" name="PLoS Negl. Trop. Dis.">
        <title>Revisiting the worldwide diversity of Leptospira species in the environment.</title>
        <authorList>
            <person name="Vincent A.T."/>
            <person name="Schiettekatte O."/>
            <person name="Bourhy P."/>
            <person name="Veyrier F.J."/>
            <person name="Picardeau M."/>
        </authorList>
    </citation>
    <scope>NUCLEOTIDE SEQUENCE [LARGE SCALE GENOMIC DNA]</scope>
    <source>
        <strain evidence="4">201601298</strain>
    </source>
</reference>
<feature type="transmembrane region" description="Helical" evidence="1">
    <location>
        <begin position="132"/>
        <end position="149"/>
    </location>
</feature>
<accession>A0ABY2P3I8</accession>
<dbReference type="RefSeq" id="WP_135693320.1">
    <property type="nucleotide sequence ID" value="NZ_RQHK01000002.1"/>
</dbReference>
<keyword evidence="1" id="KW-0472">Membrane</keyword>
<sequence length="212" mass="25417">MKIPNKKEITYYFTHFFWLSLLFVASYGYTNHFASQRTDHFELYMDIEKRIPFLPGWILVYFSINGFFVLPLFYLNKGEMRLLSQCFVWITIFASICFLVFPMRLGYTKPGSITTFPLIYKLFYTIEKPHNLFPSLHIAYSSLILRFVIKKTNHTEKLIFLFWFIFLVFSVLFTHQHHISDIFGGMMLTYLVLKITMYWQGKRRGLIGRDRS</sequence>
<evidence type="ECO:0000259" key="2">
    <source>
        <dbReference type="Pfam" id="PF01569"/>
    </source>
</evidence>